<keyword evidence="4 5" id="KW-0071">Autoinducer synthesis</keyword>
<sequence>MLHTLRCVNPTREHPAPPEGVLRGMFEARKAVFVDLLKWDVPVLAGRYEVDQFDDIHATYLVVTDAHARHLASARLLPTTRAHILDSFYSELCDEPPPRQADVLEVTRFCLDRRLRAAERRTARDALVHHLVAFALAHDIVALSAIAELTWFQQILAFGWRCRPLGLPRNLDGQFLAAMRIEIEQDTPARLIAAGLSEAGVDAPAHRAAA</sequence>
<evidence type="ECO:0000256" key="3">
    <source>
        <dbReference type="ARBA" id="ARBA00022691"/>
    </source>
</evidence>
<evidence type="ECO:0000256" key="4">
    <source>
        <dbReference type="ARBA" id="ARBA00022929"/>
    </source>
</evidence>
<reference evidence="7 8" key="1">
    <citation type="submission" date="2024-06" db="EMBL/GenBank/DDBJ databases">
        <title>Novosphingobium rhizovicinus M1R2S20.</title>
        <authorList>
            <person name="Sun J.-Q."/>
        </authorList>
    </citation>
    <scope>NUCLEOTIDE SEQUENCE [LARGE SCALE GENOMIC DNA]</scope>
    <source>
        <strain evidence="7 8">M1R2S20</strain>
    </source>
</reference>
<keyword evidence="2 6" id="KW-0808">Transferase</keyword>
<dbReference type="RefSeq" id="WP_367775150.1">
    <property type="nucleotide sequence ID" value="NZ_JBFNXR010000052.1"/>
</dbReference>
<evidence type="ECO:0000256" key="1">
    <source>
        <dbReference type="ARBA" id="ARBA00022654"/>
    </source>
</evidence>
<name>A0ABV3RFR8_9SPHN</name>
<dbReference type="Proteomes" id="UP001556118">
    <property type="component" value="Unassembled WGS sequence"/>
</dbReference>
<comment type="caution">
    <text evidence="7">The sequence shown here is derived from an EMBL/GenBank/DDBJ whole genome shotgun (WGS) entry which is preliminary data.</text>
</comment>
<keyword evidence="1 5" id="KW-0673">Quorum sensing</keyword>
<keyword evidence="3 6" id="KW-0949">S-adenosyl-L-methionine</keyword>
<dbReference type="PROSITE" id="PS51187">
    <property type="entry name" value="AUTOINDUCER_SYNTH_2"/>
    <property type="match status" value="1"/>
</dbReference>
<dbReference type="PANTHER" id="PTHR39322">
    <property type="entry name" value="ACYL-HOMOSERINE-LACTONE SYNTHASE"/>
    <property type="match status" value="1"/>
</dbReference>
<protein>
    <recommendedName>
        <fullName evidence="6">Acyl-homoserine-lactone synthase</fullName>
        <ecNumber evidence="6">2.3.1.184</ecNumber>
    </recommendedName>
    <alternativeName>
        <fullName evidence="6">Autoinducer synthesis protein</fullName>
    </alternativeName>
</protein>
<dbReference type="SUPFAM" id="SSF55729">
    <property type="entry name" value="Acyl-CoA N-acyltransferases (Nat)"/>
    <property type="match status" value="1"/>
</dbReference>
<accession>A0ABV3RFR8</accession>
<gene>
    <name evidence="7" type="ORF">ABUH87_16185</name>
</gene>
<dbReference type="Gene3D" id="3.40.630.30">
    <property type="match status" value="1"/>
</dbReference>
<dbReference type="InterPro" id="IPR001690">
    <property type="entry name" value="Autoind_synthase"/>
</dbReference>
<keyword evidence="8" id="KW-1185">Reference proteome</keyword>
<proteinExistence type="inferred from homology"/>
<dbReference type="PRINTS" id="PR01549">
    <property type="entry name" value="AUTOINDCRSYN"/>
</dbReference>
<organism evidence="7 8">
    <name type="scientific">Novosphingobium rhizovicinum</name>
    <dbReference type="NCBI Taxonomy" id="3228928"/>
    <lineage>
        <taxon>Bacteria</taxon>
        <taxon>Pseudomonadati</taxon>
        <taxon>Pseudomonadota</taxon>
        <taxon>Alphaproteobacteria</taxon>
        <taxon>Sphingomonadales</taxon>
        <taxon>Sphingomonadaceae</taxon>
        <taxon>Novosphingobium</taxon>
    </lineage>
</organism>
<evidence type="ECO:0000313" key="8">
    <source>
        <dbReference type="Proteomes" id="UP001556118"/>
    </source>
</evidence>
<dbReference type="Pfam" id="PF00765">
    <property type="entry name" value="Autoind_synth"/>
    <property type="match status" value="1"/>
</dbReference>
<evidence type="ECO:0000313" key="7">
    <source>
        <dbReference type="EMBL" id="MEW9856677.1"/>
    </source>
</evidence>
<comment type="catalytic activity">
    <reaction evidence="6">
        <text>a fatty acyl-[ACP] + S-adenosyl-L-methionine = an N-acyl-L-homoserine lactone + S-methyl-5'-thioadenosine + holo-[ACP] + H(+)</text>
        <dbReference type="Rhea" id="RHEA:10096"/>
        <dbReference type="Rhea" id="RHEA-COMP:9685"/>
        <dbReference type="Rhea" id="RHEA-COMP:14125"/>
        <dbReference type="ChEBI" id="CHEBI:15378"/>
        <dbReference type="ChEBI" id="CHEBI:17509"/>
        <dbReference type="ChEBI" id="CHEBI:55474"/>
        <dbReference type="ChEBI" id="CHEBI:59789"/>
        <dbReference type="ChEBI" id="CHEBI:64479"/>
        <dbReference type="ChEBI" id="CHEBI:138651"/>
        <dbReference type="EC" id="2.3.1.184"/>
    </reaction>
</comment>
<dbReference type="EC" id="2.3.1.184" evidence="6"/>
<evidence type="ECO:0000256" key="5">
    <source>
        <dbReference type="PROSITE-ProRule" id="PRU00533"/>
    </source>
</evidence>
<comment type="similarity">
    <text evidence="5 6">Belongs to the autoinducer synthase family.</text>
</comment>
<evidence type="ECO:0000256" key="2">
    <source>
        <dbReference type="ARBA" id="ARBA00022679"/>
    </source>
</evidence>
<dbReference type="EMBL" id="JBFNXR010000052">
    <property type="protein sequence ID" value="MEW9856677.1"/>
    <property type="molecule type" value="Genomic_DNA"/>
</dbReference>
<dbReference type="InterPro" id="IPR016181">
    <property type="entry name" value="Acyl_CoA_acyltransferase"/>
</dbReference>
<dbReference type="PANTHER" id="PTHR39322:SF1">
    <property type="entry name" value="ISOVALERYL-HOMOSERINE LACTONE SYNTHASE"/>
    <property type="match status" value="1"/>
</dbReference>
<evidence type="ECO:0000256" key="6">
    <source>
        <dbReference type="RuleBase" id="RU361135"/>
    </source>
</evidence>